<protein>
    <recommendedName>
        <fullName evidence="13">Tetrahydrofolate dehydrogenase/cyclohydrolase NAD(P)-binding domain-containing protein</fullName>
    </recommendedName>
</protein>
<keyword evidence="4" id="KW-0378">Hydrolase</keyword>
<dbReference type="InterPro" id="IPR036291">
    <property type="entry name" value="NAD(P)-bd_dom_sf"/>
</dbReference>
<dbReference type="InterPro" id="IPR046346">
    <property type="entry name" value="Aminoacid_DH-like_N_sf"/>
</dbReference>
<dbReference type="PANTHER" id="PTHR48099:SF5">
    <property type="entry name" value="C-1-TETRAHYDROFOLATE SYNTHASE, CYTOPLASMIC"/>
    <property type="match status" value="1"/>
</dbReference>
<dbReference type="Proteomes" id="UP000230108">
    <property type="component" value="Unassembled WGS sequence"/>
</dbReference>
<evidence type="ECO:0000313" key="11">
    <source>
        <dbReference type="EMBL" id="PIY69058.1"/>
    </source>
</evidence>
<reference evidence="12" key="1">
    <citation type="submission" date="2017-09" db="EMBL/GenBank/DDBJ databases">
        <title>Depth-based differentiation of microbial function through sediment-hosted aquifers and enrichment of novel symbionts in the deep terrestrial subsurface.</title>
        <authorList>
            <person name="Probst A.J."/>
            <person name="Ladd B."/>
            <person name="Jarett J.K."/>
            <person name="Geller-Mcgrath D.E."/>
            <person name="Sieber C.M.K."/>
            <person name="Emerson J.B."/>
            <person name="Anantharaman K."/>
            <person name="Thomas B.C."/>
            <person name="Malmstrom R."/>
            <person name="Stieglmeier M."/>
            <person name="Klingl A."/>
            <person name="Woyke T."/>
            <person name="Ryan C.M."/>
            <person name="Banfield J.F."/>
        </authorList>
    </citation>
    <scope>NUCLEOTIDE SEQUENCE [LARGE SCALE GENOMIC DNA]</scope>
</reference>
<dbReference type="SUPFAM" id="SSF51735">
    <property type="entry name" value="NAD(P)-binding Rossmann-fold domains"/>
    <property type="match status" value="1"/>
</dbReference>
<dbReference type="Pfam" id="PF00763">
    <property type="entry name" value="THF_DHG_CYH"/>
    <property type="match status" value="1"/>
</dbReference>
<evidence type="ECO:0000256" key="8">
    <source>
        <dbReference type="ARBA" id="ARBA00023268"/>
    </source>
</evidence>
<comment type="caution">
    <text evidence="11">The sequence shown here is derived from an EMBL/GenBank/DDBJ whole genome shotgun (WGS) entry which is preliminary data.</text>
</comment>
<keyword evidence="3" id="KW-0658">Purine biosynthesis</keyword>
<evidence type="ECO:0000259" key="10">
    <source>
        <dbReference type="Pfam" id="PF02882"/>
    </source>
</evidence>
<keyword evidence="7" id="KW-0028">Amino-acid biosynthesis</keyword>
<evidence type="ECO:0000256" key="6">
    <source>
        <dbReference type="ARBA" id="ARBA00023002"/>
    </source>
</evidence>
<dbReference type="GO" id="GO:0005829">
    <property type="term" value="C:cytosol"/>
    <property type="evidence" value="ECO:0007669"/>
    <property type="project" value="TreeGrafter"/>
</dbReference>
<dbReference type="GO" id="GO:0035999">
    <property type="term" value="P:tetrahydrofolate interconversion"/>
    <property type="evidence" value="ECO:0007669"/>
    <property type="project" value="TreeGrafter"/>
</dbReference>
<sequence>MRREGSKPSFFTFMVIPCKQIVAVLEKKLKGQVLELKKKKKTIKLVIFLIGGTLEQLHFAKSKQAMAKRLGVKCEIIHLKTVPPFEKFARLIKQTSHNPETSGIVIQQPLPPQLSTESLFDFIDIHKEVEGHRKKTPFFPSLGMSVLMICKYLYIHPKIDEKLFIDMKKDIMYLKKIFKHKKIVIIGRGMTGGRAIGKTLTETKINFVSTNSHTQDPHEYYKEADIIISAVGKKILTADVIKPGAVLIGVGMRKEGKTVKGDYDERDIKNVTSYHTPTPGGVDPISTLYLFKNLIDAVSMQ</sequence>
<evidence type="ECO:0000256" key="4">
    <source>
        <dbReference type="ARBA" id="ARBA00022801"/>
    </source>
</evidence>
<dbReference type="Gene3D" id="3.40.50.10860">
    <property type="entry name" value="Leucine Dehydrogenase, chain A, domain 1"/>
    <property type="match status" value="1"/>
</dbReference>
<dbReference type="GO" id="GO:0004488">
    <property type="term" value="F:methylenetetrahydrofolate dehydrogenase (NADP+) activity"/>
    <property type="evidence" value="ECO:0007669"/>
    <property type="project" value="InterPro"/>
</dbReference>
<evidence type="ECO:0000256" key="2">
    <source>
        <dbReference type="ARBA" id="ARBA00022563"/>
    </source>
</evidence>
<dbReference type="GO" id="GO:0004477">
    <property type="term" value="F:methenyltetrahydrofolate cyclohydrolase activity"/>
    <property type="evidence" value="ECO:0007669"/>
    <property type="project" value="TreeGrafter"/>
</dbReference>
<keyword evidence="5" id="KW-0521">NADP</keyword>
<feature type="domain" description="Tetrahydrofolate dehydrogenase/cyclohydrolase catalytic" evidence="9">
    <location>
        <begin position="17"/>
        <end position="130"/>
    </location>
</feature>
<gene>
    <name evidence="11" type="ORF">COY90_02505</name>
</gene>
<organism evidence="11 12">
    <name type="scientific">Candidatus Roizmanbacteria bacterium CG_4_10_14_0_8_um_filter_39_9</name>
    <dbReference type="NCBI Taxonomy" id="1974829"/>
    <lineage>
        <taxon>Bacteria</taxon>
        <taxon>Candidatus Roizmaniibacteriota</taxon>
    </lineage>
</organism>
<dbReference type="SUPFAM" id="SSF53223">
    <property type="entry name" value="Aminoacid dehydrogenase-like, N-terminal domain"/>
    <property type="match status" value="1"/>
</dbReference>
<dbReference type="PRINTS" id="PR00085">
    <property type="entry name" value="THFDHDRGNASE"/>
</dbReference>
<evidence type="ECO:0000256" key="3">
    <source>
        <dbReference type="ARBA" id="ARBA00022755"/>
    </source>
</evidence>
<proteinExistence type="predicted"/>
<evidence type="ECO:0000313" key="12">
    <source>
        <dbReference type="Proteomes" id="UP000230108"/>
    </source>
</evidence>
<dbReference type="Pfam" id="PF02882">
    <property type="entry name" value="THF_DHG_CYH_C"/>
    <property type="match status" value="1"/>
</dbReference>
<dbReference type="InterPro" id="IPR020631">
    <property type="entry name" value="THF_DH/CycHdrlase_NAD-bd_dom"/>
</dbReference>
<keyword evidence="2" id="KW-0554">One-carbon metabolism</keyword>
<dbReference type="EMBL" id="PFLF01000054">
    <property type="protein sequence ID" value="PIY69058.1"/>
    <property type="molecule type" value="Genomic_DNA"/>
</dbReference>
<evidence type="ECO:0000256" key="5">
    <source>
        <dbReference type="ARBA" id="ARBA00022857"/>
    </source>
</evidence>
<evidence type="ECO:0000259" key="9">
    <source>
        <dbReference type="Pfam" id="PF00763"/>
    </source>
</evidence>
<evidence type="ECO:0008006" key="13">
    <source>
        <dbReference type="Google" id="ProtNLM"/>
    </source>
</evidence>
<dbReference type="GO" id="GO:0006164">
    <property type="term" value="P:purine nucleotide biosynthetic process"/>
    <property type="evidence" value="ECO:0007669"/>
    <property type="project" value="UniProtKB-KW"/>
</dbReference>
<dbReference type="Gene3D" id="3.40.50.720">
    <property type="entry name" value="NAD(P)-binding Rossmann-like Domain"/>
    <property type="match status" value="1"/>
</dbReference>
<accession>A0A2M7QDY7</accession>
<dbReference type="PANTHER" id="PTHR48099">
    <property type="entry name" value="C-1-TETRAHYDROFOLATE SYNTHASE, CYTOPLASMIC-RELATED"/>
    <property type="match status" value="1"/>
</dbReference>
<keyword evidence="7" id="KW-0486">Methionine biosynthesis</keyword>
<dbReference type="AlphaFoldDB" id="A0A2M7QDY7"/>
<name>A0A2M7QDY7_9BACT</name>
<dbReference type="GO" id="GO:0009086">
    <property type="term" value="P:methionine biosynthetic process"/>
    <property type="evidence" value="ECO:0007669"/>
    <property type="project" value="UniProtKB-KW"/>
</dbReference>
<evidence type="ECO:0000256" key="7">
    <source>
        <dbReference type="ARBA" id="ARBA00023167"/>
    </source>
</evidence>
<keyword evidence="8" id="KW-0511">Multifunctional enzyme</keyword>
<dbReference type="InterPro" id="IPR020630">
    <property type="entry name" value="THF_DH/CycHdrlase_cat_dom"/>
</dbReference>
<dbReference type="InterPro" id="IPR000672">
    <property type="entry name" value="THF_DH/CycHdrlase"/>
</dbReference>
<feature type="domain" description="Tetrahydrofolate dehydrogenase/cyclohydrolase NAD(P)-binding" evidence="10">
    <location>
        <begin position="178"/>
        <end position="299"/>
    </location>
</feature>
<evidence type="ECO:0000256" key="1">
    <source>
        <dbReference type="ARBA" id="ARBA00004777"/>
    </source>
</evidence>
<comment type="pathway">
    <text evidence="1">One-carbon metabolism; tetrahydrofolate interconversion.</text>
</comment>
<keyword evidence="6" id="KW-0560">Oxidoreductase</keyword>